<proteinExistence type="predicted"/>
<protein>
    <recommendedName>
        <fullName evidence="5">Coiled coil domain-containing protein</fullName>
    </recommendedName>
</protein>
<evidence type="ECO:0000256" key="1">
    <source>
        <dbReference type="SAM" id="Coils"/>
    </source>
</evidence>
<dbReference type="STRING" id="1212491.LFA_1990"/>
<evidence type="ECO:0000313" key="4">
    <source>
        <dbReference type="Proteomes" id="UP000032430"/>
    </source>
</evidence>
<dbReference type="HOGENOM" id="CLU_552974_0_0_6"/>
<dbReference type="KEGG" id="lfa:LFA_1990"/>
<gene>
    <name evidence="3" type="ORF">LFA_1990</name>
</gene>
<evidence type="ECO:0000313" key="3">
    <source>
        <dbReference type="EMBL" id="CEG57378.1"/>
    </source>
</evidence>
<feature type="coiled-coil region" evidence="1">
    <location>
        <begin position="161"/>
        <end position="192"/>
    </location>
</feature>
<accession>A0A098G4F7</accession>
<feature type="region of interest" description="Disordered" evidence="2">
    <location>
        <begin position="470"/>
        <end position="493"/>
    </location>
</feature>
<dbReference type="EMBL" id="LN614827">
    <property type="protein sequence ID" value="CEG57378.1"/>
    <property type="molecule type" value="Genomic_DNA"/>
</dbReference>
<keyword evidence="4" id="KW-1185">Reference proteome</keyword>
<dbReference type="OrthoDB" id="5651348at2"/>
<organism evidence="3 4">
    <name type="scientific">Legionella fallonii LLAP-10</name>
    <dbReference type="NCBI Taxonomy" id="1212491"/>
    <lineage>
        <taxon>Bacteria</taxon>
        <taxon>Pseudomonadati</taxon>
        <taxon>Pseudomonadota</taxon>
        <taxon>Gammaproteobacteria</taxon>
        <taxon>Legionellales</taxon>
        <taxon>Legionellaceae</taxon>
        <taxon>Legionella</taxon>
    </lineage>
</organism>
<evidence type="ECO:0000256" key="2">
    <source>
        <dbReference type="SAM" id="MobiDB-lite"/>
    </source>
</evidence>
<dbReference type="RefSeq" id="WP_045095890.1">
    <property type="nucleotide sequence ID" value="NZ_LN614827.1"/>
</dbReference>
<name>A0A098G4F7_9GAMM</name>
<evidence type="ECO:0008006" key="5">
    <source>
        <dbReference type="Google" id="ProtNLM"/>
    </source>
</evidence>
<dbReference type="AlphaFoldDB" id="A0A098G4F7"/>
<reference evidence="4" key="1">
    <citation type="submission" date="2014-09" db="EMBL/GenBank/DDBJ databases">
        <authorList>
            <person name="Gomez-Valero L."/>
        </authorList>
    </citation>
    <scope>NUCLEOTIDE SEQUENCE [LARGE SCALE GENOMIC DNA]</scope>
    <source>
        <strain evidence="4">ATCC700992</strain>
    </source>
</reference>
<dbReference type="Proteomes" id="UP000032430">
    <property type="component" value="Chromosome I"/>
</dbReference>
<keyword evidence="1" id="KW-0175">Coiled coil</keyword>
<sequence length="493" mass="55583">MASPFIKPILGRIPLIGPLLKSNSRLKMFTPEEKLKLNAEYRNALGLGDKATFSDAAFDAFNKGSFRDLNQFEKTKCPDGKTILEKLGASNLGPDSDHKENVAYVRSSMKAILEPTPEFTQAQQDYKDSIAVFQDLKKKVPKEIRAEALIGLMTEIKDEAITAIEAQHKKEKDQLEELFKDDENLKEALTQTLGLSGDADLKVVKDNLMKDLEESHKTQLDEFKKSTTESVTALHKAAAAQNNHLIFIANLHKNNKEMRDEINRIAAQNRANLPPDPTTVTIGINPKHMTLSGVTVDQLPMIKSLTGKEIKQSKPGTFEIEFSWSISPSEFLYNQDPRQNHLTDMTLMAEAVRASGYDTVTFDVNIDPDSVAMERARQAYEGAINAGFPRQANKKPDKDDEPDHIVIMVNGKEMRADELFKGHESRLQEIHKKSEKIESELKDINEFKPRTLDTTTARAEMERLRDEYRERRLAEEAEEDEELDTGASLTSHT</sequence>